<dbReference type="EMBL" id="RCSS01000300">
    <property type="protein sequence ID" value="RVD92131.1"/>
    <property type="molecule type" value="Genomic_DNA"/>
</dbReference>
<evidence type="ECO:0000313" key="1">
    <source>
        <dbReference type="EMBL" id="RVD92131.1"/>
    </source>
</evidence>
<dbReference type="VEuPathDB" id="MicrosporidiaDB:TUBRATIS_13770"/>
<dbReference type="AlphaFoldDB" id="A0A437ALS1"/>
<reference evidence="1 2" key="1">
    <citation type="submission" date="2018-10" db="EMBL/GenBank/DDBJ databases">
        <title>Draft genome sequence of the microsporidian Tubulinosema ratisbonensis.</title>
        <authorList>
            <person name="Polonais V."/>
            <person name="Peyretaillade E."/>
            <person name="Niehus S."/>
            <person name="Wawrzyniak I."/>
            <person name="Franchet A."/>
            <person name="Gaspin C."/>
            <person name="Reichstadt M."/>
            <person name="Belser C."/>
            <person name="Labadie K."/>
            <person name="Delbac F."/>
            <person name="Ferrandon D."/>
        </authorList>
    </citation>
    <scope>NUCLEOTIDE SEQUENCE [LARGE SCALE GENOMIC DNA]</scope>
    <source>
        <strain evidence="1 2">Franzen</strain>
    </source>
</reference>
<accession>A0A437ALS1</accession>
<proteinExistence type="predicted"/>
<gene>
    <name evidence="1" type="ORF">TUBRATIS_13770</name>
</gene>
<protein>
    <submittedName>
        <fullName evidence="1">Uncharacterized protein</fullName>
    </submittedName>
</protein>
<comment type="caution">
    <text evidence="1">The sequence shown here is derived from an EMBL/GenBank/DDBJ whole genome shotgun (WGS) entry which is preliminary data.</text>
</comment>
<name>A0A437ALS1_9MICR</name>
<organism evidence="1 2">
    <name type="scientific">Tubulinosema ratisbonensis</name>
    <dbReference type="NCBI Taxonomy" id="291195"/>
    <lineage>
        <taxon>Eukaryota</taxon>
        <taxon>Fungi</taxon>
        <taxon>Fungi incertae sedis</taxon>
        <taxon>Microsporidia</taxon>
        <taxon>Tubulinosematoidea</taxon>
        <taxon>Tubulinosematidae</taxon>
        <taxon>Tubulinosema</taxon>
    </lineage>
</organism>
<sequence length="103" mass="12285">MFIFYYLQIFLSFDFEKEDLILKERMYGIKNDKGVKPCFSLKCSSKLDGSDKKCVLNSYDELQKIDFTKIFKISDCTTSVYRKEETFYTTTHCVYHINPKKNK</sequence>
<dbReference type="Proteomes" id="UP000282876">
    <property type="component" value="Unassembled WGS sequence"/>
</dbReference>
<keyword evidence="2" id="KW-1185">Reference proteome</keyword>
<evidence type="ECO:0000313" key="2">
    <source>
        <dbReference type="Proteomes" id="UP000282876"/>
    </source>
</evidence>